<dbReference type="SMART" id="SM00388">
    <property type="entry name" value="HisKA"/>
    <property type="match status" value="1"/>
</dbReference>
<dbReference type="PROSITE" id="PS50109">
    <property type="entry name" value="HIS_KIN"/>
    <property type="match status" value="1"/>
</dbReference>
<dbReference type="SUPFAM" id="SSF52172">
    <property type="entry name" value="CheY-like"/>
    <property type="match status" value="1"/>
</dbReference>
<proteinExistence type="predicted"/>
<comment type="caution">
    <text evidence="12">The sequence shown here is derived from an EMBL/GenBank/DDBJ whole genome shotgun (WGS) entry which is preliminary data.</text>
</comment>
<keyword evidence="4 9" id="KW-0597">Phosphoprotein</keyword>
<name>A0A7W9X4G5_9BURK</name>
<evidence type="ECO:0000259" key="11">
    <source>
        <dbReference type="PROSITE" id="PS50110"/>
    </source>
</evidence>
<dbReference type="PANTHER" id="PTHR43547:SF2">
    <property type="entry name" value="HYBRID SIGNAL TRANSDUCTION HISTIDINE KINASE C"/>
    <property type="match status" value="1"/>
</dbReference>
<evidence type="ECO:0000256" key="8">
    <source>
        <dbReference type="ARBA" id="ARBA00023136"/>
    </source>
</evidence>
<dbReference type="Pfam" id="PF00512">
    <property type="entry name" value="HisKA"/>
    <property type="match status" value="1"/>
</dbReference>
<keyword evidence="8" id="KW-0472">Membrane</keyword>
<dbReference type="FunFam" id="1.10.287.130:FF:000001">
    <property type="entry name" value="Two-component sensor histidine kinase"/>
    <property type="match status" value="1"/>
</dbReference>
<dbReference type="Pfam" id="PF08448">
    <property type="entry name" value="PAS_4"/>
    <property type="match status" value="1"/>
</dbReference>
<dbReference type="Pfam" id="PF02518">
    <property type="entry name" value="HATPase_c"/>
    <property type="match status" value="1"/>
</dbReference>
<dbReference type="Gene3D" id="3.30.565.10">
    <property type="entry name" value="Histidine kinase-like ATPase, C-terminal domain"/>
    <property type="match status" value="1"/>
</dbReference>
<evidence type="ECO:0000256" key="4">
    <source>
        <dbReference type="ARBA" id="ARBA00022553"/>
    </source>
</evidence>
<dbReference type="PRINTS" id="PR00344">
    <property type="entry name" value="BCTRLSENSOR"/>
</dbReference>
<dbReference type="CDD" id="cd00082">
    <property type="entry name" value="HisKA"/>
    <property type="match status" value="1"/>
</dbReference>
<dbReference type="GO" id="GO:0000155">
    <property type="term" value="F:phosphorelay sensor kinase activity"/>
    <property type="evidence" value="ECO:0007669"/>
    <property type="project" value="InterPro"/>
</dbReference>
<dbReference type="GO" id="GO:0005886">
    <property type="term" value="C:plasma membrane"/>
    <property type="evidence" value="ECO:0007669"/>
    <property type="project" value="UniProtKB-SubCell"/>
</dbReference>
<evidence type="ECO:0000259" key="10">
    <source>
        <dbReference type="PROSITE" id="PS50109"/>
    </source>
</evidence>
<keyword evidence="7" id="KW-0902">Two-component regulatory system</keyword>
<evidence type="ECO:0000256" key="6">
    <source>
        <dbReference type="ARBA" id="ARBA00022777"/>
    </source>
</evidence>
<evidence type="ECO:0000256" key="5">
    <source>
        <dbReference type="ARBA" id="ARBA00022679"/>
    </source>
</evidence>
<dbReference type="InterPro" id="IPR003594">
    <property type="entry name" value="HATPase_dom"/>
</dbReference>
<accession>A0A7W9X4G5</accession>
<sequence length="536" mass="57870">MSSDHRGMRALVRNHDWAATLLGDAADWPPELRVAVDLMLDARHPALVGWRTPGSDAMPVLFNDAYASLLGEQPAQALGQPLAAILPAAWPHFAPLVDSVLAGTPAWLDDVLLGPGTHHFNTAFSPLRDAAGTVHGFFHTALASDAGEHGRVEAALQRQAHESAEASRHRSEFLAVLAHELRNPMAPIRTGLEIMRLRADSPETIERVREMLERQTRQMTHLIDDLLDVARVTSGKIDIRKQLVDLNRVVASAVETSTPMIQGARHVLDVAMWGEPLLLDIDPTRVAQVINNLLTNAAKYTPPGGSIRLTVHKDRSDGGQAVVAVTDSGVGIPPEHHDTIFEMFNQVGRNRGLAQGGLGIGLSLVRQLVALHGGSVSAESPGAGLGSTFTVRLPLGARMAVAGDDTARQDRRTAQRRTYRILVVDDNTDAAESLSLLLQLNSHEIRTATNGRDALVLAREFVPDVAFLDIGMPGMTGFELATRLRAMPALARMTIVAVTGWGSEEDQARSREAGFDQHFTKPIAAETVSRLLAALD</sequence>
<dbReference type="InterPro" id="IPR004358">
    <property type="entry name" value="Sig_transdc_His_kin-like_C"/>
</dbReference>
<dbReference type="AlphaFoldDB" id="A0A7W9X4G5"/>
<evidence type="ECO:0000256" key="3">
    <source>
        <dbReference type="ARBA" id="ARBA00012438"/>
    </source>
</evidence>
<dbReference type="EC" id="2.7.13.3" evidence="3"/>
<feature type="modified residue" description="4-aspartylphosphate" evidence="9">
    <location>
        <position position="469"/>
    </location>
</feature>
<dbReference type="InterPro" id="IPR003661">
    <property type="entry name" value="HisK_dim/P_dom"/>
</dbReference>
<evidence type="ECO:0000313" key="13">
    <source>
        <dbReference type="Proteomes" id="UP000540787"/>
    </source>
</evidence>
<dbReference type="EMBL" id="JACHBX010000006">
    <property type="protein sequence ID" value="MBB6136311.1"/>
    <property type="molecule type" value="Genomic_DNA"/>
</dbReference>
<keyword evidence="13" id="KW-1185">Reference proteome</keyword>
<comment type="subcellular location">
    <subcellularLocation>
        <location evidence="2">Cell inner membrane</location>
        <topology evidence="2">Multi-pass membrane protein</topology>
    </subcellularLocation>
</comment>
<evidence type="ECO:0000256" key="1">
    <source>
        <dbReference type="ARBA" id="ARBA00000085"/>
    </source>
</evidence>
<dbReference type="SUPFAM" id="SSF55874">
    <property type="entry name" value="ATPase domain of HSP90 chaperone/DNA topoisomerase II/histidine kinase"/>
    <property type="match status" value="1"/>
</dbReference>
<feature type="domain" description="Response regulatory" evidence="11">
    <location>
        <begin position="420"/>
        <end position="536"/>
    </location>
</feature>
<gene>
    <name evidence="12" type="ORF">HD842_004489</name>
</gene>
<organism evidence="12 13">
    <name type="scientific">Massilia aurea</name>
    <dbReference type="NCBI Taxonomy" id="373040"/>
    <lineage>
        <taxon>Bacteria</taxon>
        <taxon>Pseudomonadati</taxon>
        <taxon>Pseudomonadota</taxon>
        <taxon>Betaproteobacteria</taxon>
        <taxon>Burkholderiales</taxon>
        <taxon>Oxalobacteraceae</taxon>
        <taxon>Telluria group</taxon>
        <taxon>Massilia</taxon>
    </lineage>
</organism>
<dbReference type="RefSeq" id="WP_183557743.1">
    <property type="nucleotide sequence ID" value="NZ_JACHBX010000006.1"/>
</dbReference>
<dbReference type="Gene3D" id="3.40.50.2300">
    <property type="match status" value="1"/>
</dbReference>
<dbReference type="PANTHER" id="PTHR43547">
    <property type="entry name" value="TWO-COMPONENT HISTIDINE KINASE"/>
    <property type="match status" value="1"/>
</dbReference>
<dbReference type="CDD" id="cd17580">
    <property type="entry name" value="REC_2_DhkD-like"/>
    <property type="match status" value="1"/>
</dbReference>
<dbReference type="FunFam" id="3.30.565.10:FF:000006">
    <property type="entry name" value="Sensor histidine kinase WalK"/>
    <property type="match status" value="1"/>
</dbReference>
<dbReference type="InterPro" id="IPR036890">
    <property type="entry name" value="HATPase_C_sf"/>
</dbReference>
<dbReference type="InterPro" id="IPR035965">
    <property type="entry name" value="PAS-like_dom_sf"/>
</dbReference>
<evidence type="ECO:0000256" key="9">
    <source>
        <dbReference type="PROSITE-ProRule" id="PRU00169"/>
    </source>
</evidence>
<dbReference type="Gene3D" id="1.10.287.130">
    <property type="match status" value="1"/>
</dbReference>
<dbReference type="SMART" id="SM00448">
    <property type="entry name" value="REC"/>
    <property type="match status" value="1"/>
</dbReference>
<dbReference type="InterPro" id="IPR005467">
    <property type="entry name" value="His_kinase_dom"/>
</dbReference>
<dbReference type="InterPro" id="IPR013656">
    <property type="entry name" value="PAS_4"/>
</dbReference>
<keyword evidence="5" id="KW-0808">Transferase</keyword>
<dbReference type="Proteomes" id="UP000540787">
    <property type="component" value="Unassembled WGS sequence"/>
</dbReference>
<dbReference type="InterPro" id="IPR011006">
    <property type="entry name" value="CheY-like_superfamily"/>
</dbReference>
<protein>
    <recommendedName>
        <fullName evidence="3">histidine kinase</fullName>
        <ecNumber evidence="3">2.7.13.3</ecNumber>
    </recommendedName>
</protein>
<evidence type="ECO:0000256" key="7">
    <source>
        <dbReference type="ARBA" id="ARBA00023012"/>
    </source>
</evidence>
<comment type="catalytic activity">
    <reaction evidence="1">
        <text>ATP + protein L-histidine = ADP + protein N-phospho-L-histidine.</text>
        <dbReference type="EC" id="2.7.13.3"/>
    </reaction>
</comment>
<dbReference type="SUPFAM" id="SSF47384">
    <property type="entry name" value="Homodimeric domain of signal transducing histidine kinase"/>
    <property type="match status" value="1"/>
</dbReference>
<dbReference type="Gene3D" id="3.30.450.20">
    <property type="entry name" value="PAS domain"/>
    <property type="match status" value="1"/>
</dbReference>
<dbReference type="PROSITE" id="PS50110">
    <property type="entry name" value="RESPONSE_REGULATORY"/>
    <property type="match status" value="1"/>
</dbReference>
<dbReference type="InterPro" id="IPR036097">
    <property type="entry name" value="HisK_dim/P_sf"/>
</dbReference>
<dbReference type="InterPro" id="IPR001789">
    <property type="entry name" value="Sig_transdc_resp-reg_receiver"/>
</dbReference>
<dbReference type="SMART" id="SM00387">
    <property type="entry name" value="HATPase_c"/>
    <property type="match status" value="1"/>
</dbReference>
<reference evidence="12 13" key="1">
    <citation type="submission" date="2020-08" db="EMBL/GenBank/DDBJ databases">
        <title>The Agave Microbiome: Exploring the role of microbial communities in plant adaptations to desert environments.</title>
        <authorList>
            <person name="Partida-Martinez L.P."/>
        </authorList>
    </citation>
    <scope>NUCLEOTIDE SEQUENCE [LARGE SCALE GENOMIC DNA]</scope>
    <source>
        <strain evidence="12 13">AT3.2</strain>
    </source>
</reference>
<feature type="domain" description="Histidine kinase" evidence="10">
    <location>
        <begin position="176"/>
        <end position="397"/>
    </location>
</feature>
<evidence type="ECO:0000256" key="2">
    <source>
        <dbReference type="ARBA" id="ARBA00004429"/>
    </source>
</evidence>
<dbReference type="Pfam" id="PF00072">
    <property type="entry name" value="Response_reg"/>
    <property type="match status" value="1"/>
</dbReference>
<keyword evidence="6 12" id="KW-0418">Kinase</keyword>
<dbReference type="SUPFAM" id="SSF55785">
    <property type="entry name" value="PYP-like sensor domain (PAS domain)"/>
    <property type="match status" value="1"/>
</dbReference>
<evidence type="ECO:0000313" key="12">
    <source>
        <dbReference type="EMBL" id="MBB6136311.1"/>
    </source>
</evidence>